<dbReference type="PANTHER" id="PTHR33393:SF12">
    <property type="entry name" value="CAPSULE BIOSYNTHESIS PROTEIN CAPA"/>
    <property type="match status" value="1"/>
</dbReference>
<feature type="domain" description="Capsule synthesis protein CapA" evidence="2">
    <location>
        <begin position="56"/>
        <end position="281"/>
    </location>
</feature>
<evidence type="ECO:0000256" key="1">
    <source>
        <dbReference type="ARBA" id="ARBA00005662"/>
    </source>
</evidence>
<evidence type="ECO:0000313" key="4">
    <source>
        <dbReference type="Proteomes" id="UP001589844"/>
    </source>
</evidence>
<dbReference type="InterPro" id="IPR019079">
    <property type="entry name" value="Capsule_synth_CapA"/>
</dbReference>
<dbReference type="EMBL" id="JBHLXJ010000016">
    <property type="protein sequence ID" value="MFC0351294.1"/>
    <property type="molecule type" value="Genomic_DNA"/>
</dbReference>
<gene>
    <name evidence="3" type="ORF">ACFFJH_15850</name>
</gene>
<dbReference type="SMART" id="SM00854">
    <property type="entry name" value="PGA_cap"/>
    <property type="match status" value="1"/>
</dbReference>
<protein>
    <submittedName>
        <fullName evidence="3">CapA family protein</fullName>
    </submittedName>
</protein>
<evidence type="ECO:0000259" key="2">
    <source>
        <dbReference type="SMART" id="SM00854"/>
    </source>
</evidence>
<evidence type="ECO:0000313" key="3">
    <source>
        <dbReference type="EMBL" id="MFC0351294.1"/>
    </source>
</evidence>
<dbReference type="Pfam" id="PF09587">
    <property type="entry name" value="PGA_cap"/>
    <property type="match status" value="1"/>
</dbReference>
<dbReference type="Gene3D" id="3.60.21.10">
    <property type="match status" value="1"/>
</dbReference>
<comment type="caution">
    <text evidence="3">The sequence shown here is derived from an EMBL/GenBank/DDBJ whole genome shotgun (WGS) entry which is preliminary data.</text>
</comment>
<proteinExistence type="inferred from homology"/>
<name>A0ABV6IHH0_9BURK</name>
<comment type="similarity">
    <text evidence="1">Belongs to the CapA family.</text>
</comment>
<dbReference type="Proteomes" id="UP001589844">
    <property type="component" value="Unassembled WGS sequence"/>
</dbReference>
<sequence length="522" mass="57315">MRQSSLIFTGVVNYIYLSITAKFRAAFLLLILTSVCSAPVEVTTIAAPPVTQSGYDIVAVGDIMLGRLVEREMRLSGRSPWHLIADQFPASPVRLANFEASVSGDQLPCLVKTDLCLQVSADYLKYLKQAGFTHLSIANNHSADLGAVGRELTTHSLQQQGMSVIDGRRGLQFGEANGLKLALIALSLVADANGHADRIPSLALKQQLQLARQLADKVIVSIHWGNEYQNWVSQQQRDAALWLTEQGVDLILGHHPHVIQAPECVNGKAVWFSLGNHVFDQKYPTTHKGGLAACRFSRSSDAIHCDAYQTERNGSSAIIQSLIPDSAQGGLSCESSQNKSPPSFYGAPAAGVSAGAGTDAGKYQLRLANQTDTQKPIADGLPLRKIEAIQLGKSDPAWLFLLELESTFDQRKALRPHVYSLRNQRLFPLWRGSALAYPIRDLSVQKELDGVAGADFLCVLHEAKSHLGQIDLRENLGSDVDKTKPLILSYEWSKFGFKLDKKPSHQERCQQLWSESDLKEMQ</sequence>
<dbReference type="PANTHER" id="PTHR33393">
    <property type="entry name" value="POLYGLUTAMINE SYNTHESIS ACCESSORY PROTEIN RV0574C-RELATED"/>
    <property type="match status" value="1"/>
</dbReference>
<dbReference type="RefSeq" id="WP_390213904.1">
    <property type="nucleotide sequence ID" value="NZ_JBHLXJ010000016.1"/>
</dbReference>
<keyword evidence="4" id="KW-1185">Reference proteome</keyword>
<organism evidence="3 4">
    <name type="scientific">Undibacterium danionis</name>
    <dbReference type="NCBI Taxonomy" id="1812100"/>
    <lineage>
        <taxon>Bacteria</taxon>
        <taxon>Pseudomonadati</taxon>
        <taxon>Pseudomonadota</taxon>
        <taxon>Betaproteobacteria</taxon>
        <taxon>Burkholderiales</taxon>
        <taxon>Oxalobacteraceae</taxon>
        <taxon>Undibacterium</taxon>
    </lineage>
</organism>
<dbReference type="InterPro" id="IPR029052">
    <property type="entry name" value="Metallo-depent_PP-like"/>
</dbReference>
<accession>A0ABV6IHH0</accession>
<reference evidence="3 4" key="1">
    <citation type="submission" date="2024-09" db="EMBL/GenBank/DDBJ databases">
        <authorList>
            <person name="Sun Q."/>
            <person name="Mori K."/>
        </authorList>
    </citation>
    <scope>NUCLEOTIDE SEQUENCE [LARGE SCALE GENOMIC DNA]</scope>
    <source>
        <strain evidence="3 4">CCM 8677</strain>
    </source>
</reference>
<dbReference type="InterPro" id="IPR052169">
    <property type="entry name" value="CW_Biosynth-Accessory"/>
</dbReference>
<dbReference type="SUPFAM" id="SSF56300">
    <property type="entry name" value="Metallo-dependent phosphatases"/>
    <property type="match status" value="1"/>
</dbReference>